<dbReference type="AlphaFoldDB" id="A0A9D3VHA3"/>
<evidence type="ECO:0000313" key="2">
    <source>
        <dbReference type="Proteomes" id="UP000828251"/>
    </source>
</evidence>
<name>A0A9D3VHA3_9ROSI</name>
<dbReference type="EMBL" id="JAIQCV010000007">
    <property type="protein sequence ID" value="KAH1082726.1"/>
    <property type="molecule type" value="Genomic_DNA"/>
</dbReference>
<reference evidence="1 2" key="1">
    <citation type="journal article" date="2021" name="Plant Biotechnol. J.">
        <title>Multi-omics assisted identification of the key and species-specific regulatory components of drought-tolerant mechanisms in Gossypium stocksii.</title>
        <authorList>
            <person name="Yu D."/>
            <person name="Ke L."/>
            <person name="Zhang D."/>
            <person name="Wu Y."/>
            <person name="Sun Y."/>
            <person name="Mei J."/>
            <person name="Sun J."/>
            <person name="Sun Y."/>
        </authorList>
    </citation>
    <scope>NUCLEOTIDE SEQUENCE [LARGE SCALE GENOMIC DNA]</scope>
    <source>
        <strain evidence="2">cv. E1</strain>
        <tissue evidence="1">Leaf</tissue>
    </source>
</reference>
<keyword evidence="2" id="KW-1185">Reference proteome</keyword>
<gene>
    <name evidence="1" type="ORF">J1N35_022487</name>
</gene>
<sequence>MKIGSGVQTAIRDYQGFVGIKNMISDMNLKGKAHGHGTFRKELKHCDYLMGFPTCLKLIMVKPYIT</sequence>
<evidence type="ECO:0000313" key="1">
    <source>
        <dbReference type="EMBL" id="KAH1082726.1"/>
    </source>
</evidence>
<comment type="caution">
    <text evidence="1">The sequence shown here is derived from an EMBL/GenBank/DDBJ whole genome shotgun (WGS) entry which is preliminary data.</text>
</comment>
<accession>A0A9D3VHA3</accession>
<proteinExistence type="predicted"/>
<organism evidence="1 2">
    <name type="scientific">Gossypium stocksii</name>
    <dbReference type="NCBI Taxonomy" id="47602"/>
    <lineage>
        <taxon>Eukaryota</taxon>
        <taxon>Viridiplantae</taxon>
        <taxon>Streptophyta</taxon>
        <taxon>Embryophyta</taxon>
        <taxon>Tracheophyta</taxon>
        <taxon>Spermatophyta</taxon>
        <taxon>Magnoliopsida</taxon>
        <taxon>eudicotyledons</taxon>
        <taxon>Gunneridae</taxon>
        <taxon>Pentapetalae</taxon>
        <taxon>rosids</taxon>
        <taxon>malvids</taxon>
        <taxon>Malvales</taxon>
        <taxon>Malvaceae</taxon>
        <taxon>Malvoideae</taxon>
        <taxon>Gossypium</taxon>
    </lineage>
</organism>
<protein>
    <submittedName>
        <fullName evidence="1">Uncharacterized protein</fullName>
    </submittedName>
</protein>
<dbReference type="Proteomes" id="UP000828251">
    <property type="component" value="Unassembled WGS sequence"/>
</dbReference>